<evidence type="ECO:0008006" key="5">
    <source>
        <dbReference type="Google" id="ProtNLM"/>
    </source>
</evidence>
<accession>A0A428JTS5</accession>
<comment type="caution">
    <text evidence="3">The sequence shown here is derived from an EMBL/GenBank/DDBJ whole genome shotgun (WGS) entry which is preliminary data.</text>
</comment>
<evidence type="ECO:0000259" key="1">
    <source>
        <dbReference type="Pfam" id="PF04738"/>
    </source>
</evidence>
<dbReference type="Pfam" id="PF04738">
    <property type="entry name" value="Lant_dehydr_N"/>
    <property type="match status" value="1"/>
</dbReference>
<dbReference type="NCBIfam" id="TIGR03891">
    <property type="entry name" value="thiopep_ocin"/>
    <property type="match status" value="1"/>
</dbReference>
<evidence type="ECO:0000313" key="4">
    <source>
        <dbReference type="Proteomes" id="UP000280066"/>
    </source>
</evidence>
<keyword evidence="4" id="KW-1185">Reference proteome</keyword>
<dbReference type="Proteomes" id="UP000280066">
    <property type="component" value="Unassembled WGS sequence"/>
</dbReference>
<feature type="domain" description="Lantibiotic dehydratase N-terminal" evidence="1">
    <location>
        <begin position="44"/>
        <end position="694"/>
    </location>
</feature>
<organism evidence="3 4">
    <name type="scientific">Hymenobacter metallilatus</name>
    <dbReference type="NCBI Taxonomy" id="2493666"/>
    <lineage>
        <taxon>Bacteria</taxon>
        <taxon>Pseudomonadati</taxon>
        <taxon>Bacteroidota</taxon>
        <taxon>Cytophagia</taxon>
        <taxon>Cytophagales</taxon>
        <taxon>Hymenobacteraceae</taxon>
        <taxon>Hymenobacter</taxon>
    </lineage>
</organism>
<sequence length="1051" mass="118406">MNTVIKPLDFYLLRLPVLPLQVLENVHANTAVAEIARAIHTVYQRAEIQDAIYLASPELYQEMQKWISRPFNEAEIIQERLLLTLYKYLVRMSSRCTPYGLFAGFATGAVGGTGTELVLADAAHRFHTHNRLDMNYVAEISKQLASDSQLKEKLVFYVNNSLYQTKGAYRYYEYRIRNKRRQYYLVSIRESGYVAKVLAAAAAGATYAQLLAELEAAEVAPQVARNFLDRLLEAQVLLSELEPTVTGPEFYTQLLARLAQLSPEHLSLPHLRELAAVLRTPQASRHTGQAVQQLISHALPLATDKDLIQTDLRLAMTRNVLSQKAVQLLCDDLSALSGLYKAAVPPDVQDFATRFYERYEEQEIPLLEALDSEAGVGYGPAAGTRANHTPLVDEVRLPAGNATQKLPWTVYRQLVFRKFQESRASAGPVQITDEDLAALTTDKPTKLPAALMAMGSLIAPDAASLDQGNFRFHMTTCHGPSAMALLARFAHADTTLAEKLVACGQLEQEAHGEALLAEVVHLPEARVGNVLQRPQLRPYEIPFLGSASVPQAQQLPVSDLLVSLRQGRVQLRSRRLNKVVLPRLTTAHNYSGGLAIYKFLCDLQHQHEAFSITWDWGVLRDQRHLPRVEYKHIILSREQWRLPAAAHAEVEAIATSEQLRAFREQYQLPAQVVLVDADNELLLDFASPLAVRVLAQRLKKGDTFLAEYIHRETGALVVDGQGNRYLNEVILPFTTNAPVAQAALPAVAPARPVRRSFALGSEWTYLKVYCGTKWADKVLADHLRPCLEELEAEGTAQEWFFLRYADPRPHLRLRLRHEASADKTARVVRQLHEALHPLQQERIVHALQYDTYHRELERYGHVTMAFSETVFHHDSQAVLQFLNLIEGDAGEEYRWLFAIRGVDLLLTDFGLGLPEKLALAERTYQSFFREFRGNAQLTRQLNDKYRAVSRQLSQFLNPENDPEEIAEAVALFARRSVGIRAAYAGLEAEFAGHSPGVEVAPVVRRLLPSYLHMFLNRMFLANQRLHELVVYHYLARHYASVAARSKQLATL</sequence>
<dbReference type="InterPro" id="IPR006827">
    <property type="entry name" value="Lant_deHydtase_N"/>
</dbReference>
<proteinExistence type="predicted"/>
<dbReference type="Pfam" id="PF14028">
    <property type="entry name" value="Lant_dehydr_C"/>
    <property type="match status" value="1"/>
</dbReference>
<dbReference type="AlphaFoldDB" id="A0A428JTS5"/>
<evidence type="ECO:0000313" key="3">
    <source>
        <dbReference type="EMBL" id="RSK37525.1"/>
    </source>
</evidence>
<reference evidence="3 4" key="1">
    <citation type="submission" date="2018-12" db="EMBL/GenBank/DDBJ databases">
        <authorList>
            <person name="Feng G."/>
            <person name="Zhu H."/>
        </authorList>
    </citation>
    <scope>NUCLEOTIDE SEQUENCE [LARGE SCALE GENOMIC DNA]</scope>
    <source>
        <strain evidence="3 4">9PBR-2</strain>
    </source>
</reference>
<dbReference type="InterPro" id="IPR023809">
    <property type="entry name" value="Thiopep_bacteriocin_synth_dom"/>
</dbReference>
<dbReference type="OrthoDB" id="1273722at2"/>
<dbReference type="RefSeq" id="WP_125426359.1">
    <property type="nucleotide sequence ID" value="NZ_RWIS01000001.1"/>
</dbReference>
<protein>
    <recommendedName>
        <fullName evidence="5">Lantibiotic dehydratase</fullName>
    </recommendedName>
</protein>
<evidence type="ECO:0000259" key="2">
    <source>
        <dbReference type="Pfam" id="PF14028"/>
    </source>
</evidence>
<name>A0A428JTS5_9BACT</name>
<gene>
    <name evidence="3" type="ORF">EI290_02430</name>
</gene>
<feature type="domain" description="Thiopeptide-type bacteriocin biosynthesis" evidence="2">
    <location>
        <begin position="763"/>
        <end position="1038"/>
    </location>
</feature>
<dbReference type="EMBL" id="RWIS01000001">
    <property type="protein sequence ID" value="RSK37525.1"/>
    <property type="molecule type" value="Genomic_DNA"/>
</dbReference>